<organism evidence="1 2">
    <name type="scientific">Pseudoscardovia radai</name>
    <dbReference type="NCBI Taxonomy" id="987066"/>
    <lineage>
        <taxon>Bacteria</taxon>
        <taxon>Bacillati</taxon>
        <taxon>Actinomycetota</taxon>
        <taxon>Actinomycetes</taxon>
        <taxon>Bifidobacteriales</taxon>
        <taxon>Bifidobacteriaceae</taxon>
        <taxon>Pseudoscardovia</taxon>
    </lineage>
</organism>
<accession>A0A261EY33</accession>
<evidence type="ECO:0000313" key="1">
    <source>
        <dbReference type="EMBL" id="OZG51755.1"/>
    </source>
</evidence>
<proteinExistence type="predicted"/>
<dbReference type="EMBL" id="MWWR01000006">
    <property type="protein sequence ID" value="OZG51755.1"/>
    <property type="molecule type" value="Genomic_DNA"/>
</dbReference>
<evidence type="ECO:0008006" key="3">
    <source>
        <dbReference type="Google" id="ProtNLM"/>
    </source>
</evidence>
<gene>
    <name evidence="1" type="ORF">PSRA_0835</name>
</gene>
<comment type="caution">
    <text evidence="1">The sequence shown here is derived from an EMBL/GenBank/DDBJ whole genome shotgun (WGS) entry which is preliminary data.</text>
</comment>
<evidence type="ECO:0000313" key="2">
    <source>
        <dbReference type="Proteomes" id="UP000216725"/>
    </source>
</evidence>
<dbReference type="AlphaFoldDB" id="A0A261EY33"/>
<sequence>MYTYGMATKYEWTRIDHAAQQILANAIDRSGKSYRRIADECEVNVSFARIKDIHNGLRAPVRLSEFIAICWVCGIRPEDTIRQIIIKAAAEEDASIDDDMDAPLTADEIMTLAANTDPNRDMEAGTPRD</sequence>
<dbReference type="Proteomes" id="UP000216725">
    <property type="component" value="Unassembled WGS sequence"/>
</dbReference>
<protein>
    <recommendedName>
        <fullName evidence="3">HTH cro/C1-type domain-containing protein</fullName>
    </recommendedName>
</protein>
<name>A0A261EY33_9BIFI</name>
<reference evidence="1 2" key="1">
    <citation type="journal article" date="2017" name="BMC Genomics">
        <title>Comparative genomic and phylogenomic analyses of the Bifidobacteriaceae family.</title>
        <authorList>
            <person name="Lugli G.A."/>
            <person name="Milani C."/>
            <person name="Turroni F."/>
            <person name="Duranti S."/>
            <person name="Mancabelli L."/>
            <person name="Mangifesta M."/>
            <person name="Ferrario C."/>
            <person name="Modesto M."/>
            <person name="Mattarelli P."/>
            <person name="Jiri K."/>
            <person name="van Sinderen D."/>
            <person name="Ventura M."/>
        </authorList>
    </citation>
    <scope>NUCLEOTIDE SEQUENCE [LARGE SCALE GENOMIC DNA]</scope>
    <source>
        <strain evidence="1 2">DSM 24742</strain>
    </source>
</reference>
<keyword evidence="2" id="KW-1185">Reference proteome</keyword>